<accession>A0AAE0XES8</accession>
<keyword evidence="6 8" id="KW-0472">Membrane</keyword>
<dbReference type="PANTHER" id="PTHR15301">
    <property type="entry name" value="INSULIN-INDUCED GENE 1"/>
    <property type="match status" value="1"/>
</dbReference>
<evidence type="ECO:0000313" key="10">
    <source>
        <dbReference type="Proteomes" id="UP001270362"/>
    </source>
</evidence>
<keyword evidence="4" id="KW-0256">Endoplasmic reticulum</keyword>
<comment type="similarity">
    <text evidence="2">Belongs to the INSIG family.</text>
</comment>
<evidence type="ECO:0000256" key="4">
    <source>
        <dbReference type="ARBA" id="ARBA00022824"/>
    </source>
</evidence>
<sequence>MSGSSSPSPGDGPQLFRPVPRRPFNLNLNNFIPSPPPEDNSSNNDDSAPGTPQPTITARDLSFLKQHVTSNPSIDNFSIADAPLSRADSFMNLASSTLYGIYSPALSSPGDRERVTSSGFGVGDRYYDDPPTPWGVGAETPALAQRGMSNDGAALTAAAGTAAAAAAQSQSKVATAFSLFLRASLLFTLGMGYGALVTQLPSRQNLGAFGAVAGEGISKSTLLLLQHAGYDWRYLAFWGSAGVALGGLLPWFDSVWEETFGRRRRRGTGNAAAEEGAPHDADWALVIRGIGAFVGIVFAIRRLPWTSTMQISLTLALANPFLWYLIDRSKPGFLLSAAVGVVGSITIMGVGMPASAGLMSLSAGGASLVNNRTGAGTIQHPGSASSSKGGFTSQENIETGIWMLSVLFCSCVCFGNIGRRLALNRSASARGRWGGLR</sequence>
<feature type="transmembrane region" description="Helical" evidence="8">
    <location>
        <begin position="333"/>
        <end position="352"/>
    </location>
</feature>
<evidence type="ECO:0000256" key="7">
    <source>
        <dbReference type="SAM" id="MobiDB-lite"/>
    </source>
</evidence>
<dbReference type="PANTHER" id="PTHR15301:SF3">
    <property type="entry name" value="PROTEIN NSG1-RELATED"/>
    <property type="match status" value="1"/>
</dbReference>
<evidence type="ECO:0000256" key="6">
    <source>
        <dbReference type="ARBA" id="ARBA00023136"/>
    </source>
</evidence>
<dbReference type="Proteomes" id="UP001270362">
    <property type="component" value="Unassembled WGS sequence"/>
</dbReference>
<dbReference type="GO" id="GO:0016126">
    <property type="term" value="P:sterol biosynthetic process"/>
    <property type="evidence" value="ECO:0007669"/>
    <property type="project" value="TreeGrafter"/>
</dbReference>
<feature type="transmembrane region" description="Helical" evidence="8">
    <location>
        <begin position="401"/>
        <end position="422"/>
    </location>
</feature>
<evidence type="ECO:0000256" key="2">
    <source>
        <dbReference type="ARBA" id="ARBA00007475"/>
    </source>
</evidence>
<feature type="transmembrane region" description="Helical" evidence="8">
    <location>
        <begin position="235"/>
        <end position="256"/>
    </location>
</feature>
<gene>
    <name evidence="9" type="ORF">B0T22DRAFT_416344</name>
</gene>
<feature type="transmembrane region" description="Helical" evidence="8">
    <location>
        <begin position="179"/>
        <end position="196"/>
    </location>
</feature>
<feature type="region of interest" description="Disordered" evidence="7">
    <location>
        <begin position="1"/>
        <end position="56"/>
    </location>
</feature>
<evidence type="ECO:0000256" key="8">
    <source>
        <dbReference type="SAM" id="Phobius"/>
    </source>
</evidence>
<dbReference type="GO" id="GO:0005789">
    <property type="term" value="C:endoplasmic reticulum membrane"/>
    <property type="evidence" value="ECO:0007669"/>
    <property type="project" value="UniProtKB-SubCell"/>
</dbReference>
<feature type="compositionally biased region" description="Low complexity" evidence="7">
    <location>
        <begin position="1"/>
        <end position="13"/>
    </location>
</feature>
<feature type="transmembrane region" description="Helical" evidence="8">
    <location>
        <begin position="285"/>
        <end position="303"/>
    </location>
</feature>
<dbReference type="EMBL" id="JAULSO010000001">
    <property type="protein sequence ID" value="KAK3692143.1"/>
    <property type="molecule type" value="Genomic_DNA"/>
</dbReference>
<name>A0AAE0XES8_9PEZI</name>
<dbReference type="AlphaFoldDB" id="A0AAE0XES8"/>
<organism evidence="9 10">
    <name type="scientific">Podospora appendiculata</name>
    <dbReference type="NCBI Taxonomy" id="314037"/>
    <lineage>
        <taxon>Eukaryota</taxon>
        <taxon>Fungi</taxon>
        <taxon>Dikarya</taxon>
        <taxon>Ascomycota</taxon>
        <taxon>Pezizomycotina</taxon>
        <taxon>Sordariomycetes</taxon>
        <taxon>Sordariomycetidae</taxon>
        <taxon>Sordariales</taxon>
        <taxon>Podosporaceae</taxon>
        <taxon>Podospora</taxon>
    </lineage>
</organism>
<proteinExistence type="inferred from homology"/>
<evidence type="ECO:0000256" key="5">
    <source>
        <dbReference type="ARBA" id="ARBA00022989"/>
    </source>
</evidence>
<evidence type="ECO:0000256" key="1">
    <source>
        <dbReference type="ARBA" id="ARBA00004477"/>
    </source>
</evidence>
<comment type="caution">
    <text evidence="9">The sequence shown here is derived from an EMBL/GenBank/DDBJ whole genome shotgun (WGS) entry which is preliminary data.</text>
</comment>
<evidence type="ECO:0000313" key="9">
    <source>
        <dbReference type="EMBL" id="KAK3692143.1"/>
    </source>
</evidence>
<dbReference type="Pfam" id="PF07281">
    <property type="entry name" value="INSIG"/>
    <property type="match status" value="1"/>
</dbReference>
<reference evidence="9" key="1">
    <citation type="journal article" date="2023" name="Mol. Phylogenet. Evol.">
        <title>Genome-scale phylogeny and comparative genomics of the fungal order Sordariales.</title>
        <authorList>
            <person name="Hensen N."/>
            <person name="Bonometti L."/>
            <person name="Westerberg I."/>
            <person name="Brannstrom I.O."/>
            <person name="Guillou S."/>
            <person name="Cros-Aarteil S."/>
            <person name="Calhoun S."/>
            <person name="Haridas S."/>
            <person name="Kuo A."/>
            <person name="Mondo S."/>
            <person name="Pangilinan J."/>
            <person name="Riley R."/>
            <person name="LaButti K."/>
            <person name="Andreopoulos B."/>
            <person name="Lipzen A."/>
            <person name="Chen C."/>
            <person name="Yan M."/>
            <person name="Daum C."/>
            <person name="Ng V."/>
            <person name="Clum A."/>
            <person name="Steindorff A."/>
            <person name="Ohm R.A."/>
            <person name="Martin F."/>
            <person name="Silar P."/>
            <person name="Natvig D.O."/>
            <person name="Lalanne C."/>
            <person name="Gautier V."/>
            <person name="Ament-Velasquez S.L."/>
            <person name="Kruys A."/>
            <person name="Hutchinson M.I."/>
            <person name="Powell A.J."/>
            <person name="Barry K."/>
            <person name="Miller A.N."/>
            <person name="Grigoriev I.V."/>
            <person name="Debuchy R."/>
            <person name="Gladieux P."/>
            <person name="Hiltunen Thoren M."/>
            <person name="Johannesson H."/>
        </authorList>
    </citation>
    <scope>NUCLEOTIDE SEQUENCE</scope>
    <source>
        <strain evidence="9">CBS 314.62</strain>
    </source>
</reference>
<comment type="subcellular location">
    <subcellularLocation>
        <location evidence="1">Endoplasmic reticulum membrane</location>
        <topology evidence="1">Multi-pass membrane protein</topology>
    </subcellularLocation>
</comment>
<keyword evidence="5 8" id="KW-1133">Transmembrane helix</keyword>
<reference evidence="9" key="2">
    <citation type="submission" date="2023-06" db="EMBL/GenBank/DDBJ databases">
        <authorList>
            <consortium name="Lawrence Berkeley National Laboratory"/>
            <person name="Haridas S."/>
            <person name="Hensen N."/>
            <person name="Bonometti L."/>
            <person name="Westerberg I."/>
            <person name="Brannstrom I.O."/>
            <person name="Guillou S."/>
            <person name="Cros-Aarteil S."/>
            <person name="Calhoun S."/>
            <person name="Kuo A."/>
            <person name="Mondo S."/>
            <person name="Pangilinan J."/>
            <person name="Riley R."/>
            <person name="Labutti K."/>
            <person name="Andreopoulos B."/>
            <person name="Lipzen A."/>
            <person name="Chen C."/>
            <person name="Yanf M."/>
            <person name="Daum C."/>
            <person name="Ng V."/>
            <person name="Clum A."/>
            <person name="Steindorff A."/>
            <person name="Ohm R."/>
            <person name="Martin F."/>
            <person name="Silar P."/>
            <person name="Natvig D."/>
            <person name="Lalanne C."/>
            <person name="Gautier V."/>
            <person name="Ament-Velasquez S.L."/>
            <person name="Kruys A."/>
            <person name="Hutchinson M.I."/>
            <person name="Powell A.J."/>
            <person name="Barry K."/>
            <person name="Miller A.N."/>
            <person name="Grigoriev I.V."/>
            <person name="Debuchy R."/>
            <person name="Gladieux P."/>
            <person name="Thoren M.H."/>
            <person name="Johannesson H."/>
        </authorList>
    </citation>
    <scope>NUCLEOTIDE SEQUENCE</scope>
    <source>
        <strain evidence="9">CBS 314.62</strain>
    </source>
</reference>
<evidence type="ECO:0000256" key="3">
    <source>
        <dbReference type="ARBA" id="ARBA00022692"/>
    </source>
</evidence>
<protein>
    <submittedName>
        <fullName evidence="9">Insulin-induced protein</fullName>
    </submittedName>
</protein>
<dbReference type="InterPro" id="IPR025929">
    <property type="entry name" value="INSIG_fam"/>
</dbReference>
<feature type="transmembrane region" description="Helical" evidence="8">
    <location>
        <begin position="309"/>
        <end position="326"/>
    </location>
</feature>
<keyword evidence="10" id="KW-1185">Reference proteome</keyword>
<keyword evidence="3 8" id="KW-0812">Transmembrane</keyword>